<keyword evidence="2" id="KW-1185">Reference proteome</keyword>
<reference evidence="2" key="1">
    <citation type="submission" date="2016-10" db="EMBL/GenBank/DDBJ databases">
        <authorList>
            <person name="Varghese N."/>
            <person name="Submissions S."/>
        </authorList>
    </citation>
    <scope>NUCLEOTIDE SEQUENCE [LARGE SCALE GENOMIC DNA]</scope>
    <source>
        <strain evidence="2">DSM 45722</strain>
    </source>
</reference>
<name>A0A1G4YX86_9ACTN</name>
<evidence type="ECO:0000313" key="2">
    <source>
        <dbReference type="Proteomes" id="UP000198981"/>
    </source>
</evidence>
<organism evidence="1 2">
    <name type="scientific">Klenkia marina</name>
    <dbReference type="NCBI Taxonomy" id="1960309"/>
    <lineage>
        <taxon>Bacteria</taxon>
        <taxon>Bacillati</taxon>
        <taxon>Actinomycetota</taxon>
        <taxon>Actinomycetes</taxon>
        <taxon>Geodermatophilales</taxon>
        <taxon>Geodermatophilaceae</taxon>
        <taxon>Klenkia</taxon>
    </lineage>
</organism>
<evidence type="ECO:0000313" key="1">
    <source>
        <dbReference type="EMBL" id="SCX58077.1"/>
    </source>
</evidence>
<gene>
    <name evidence="1" type="ORF">SAMN03159343_3706</name>
</gene>
<protein>
    <submittedName>
        <fullName evidence="1">Uncharacterized protein</fullName>
    </submittedName>
</protein>
<sequence length="119" mass="12254">MWSSLVPTYLTCAVVQTPEAYSFGMDLALRMDAPEGTTTREDPHVPGTHYVESTVQAPDLATALTSSGLAVAGLVAGAGLPGEVVEITVLGDDGAVTWVPGVELPAADLLVPEAEHPGR</sequence>
<dbReference type="EMBL" id="FMUH01000007">
    <property type="protein sequence ID" value="SCX58077.1"/>
    <property type="molecule type" value="Genomic_DNA"/>
</dbReference>
<proteinExistence type="predicted"/>
<dbReference type="Proteomes" id="UP000198981">
    <property type="component" value="Unassembled WGS sequence"/>
</dbReference>
<dbReference type="AlphaFoldDB" id="A0A1G4YX86"/>
<accession>A0A1G4YX86</accession>